<dbReference type="RefSeq" id="WP_136547048.1">
    <property type="nucleotide sequence ID" value="NZ_CP031093.1"/>
</dbReference>
<evidence type="ECO:0000313" key="3">
    <source>
        <dbReference type="EMBL" id="QCF25127.1"/>
    </source>
</evidence>
<keyword evidence="1" id="KW-0472">Membrane</keyword>
<keyword evidence="4" id="KW-1185">Reference proteome</keyword>
<keyword evidence="3" id="KW-0449">Lipoprotein</keyword>
<dbReference type="GO" id="GO:0031241">
    <property type="term" value="C:periplasmic side of cell outer membrane"/>
    <property type="evidence" value="ECO:0007669"/>
    <property type="project" value="TreeGrafter"/>
</dbReference>
<dbReference type="Gene3D" id="1.25.40.650">
    <property type="match status" value="1"/>
</dbReference>
<dbReference type="InterPro" id="IPR028082">
    <property type="entry name" value="Peripla_BP_I"/>
</dbReference>
<dbReference type="PANTHER" id="PTHR38038">
    <property type="entry name" value="PENICILLIN-BINDING PROTEIN ACTIVATOR LPOA"/>
    <property type="match status" value="1"/>
</dbReference>
<dbReference type="CDD" id="cd06339">
    <property type="entry name" value="PBP1_YraM_LppC_lipoprotein-like"/>
    <property type="match status" value="1"/>
</dbReference>
<name>A0A4P7XH62_9ALTE</name>
<accession>A0A4P7XH62</accession>
<dbReference type="GO" id="GO:0009252">
    <property type="term" value="P:peptidoglycan biosynthetic process"/>
    <property type="evidence" value="ECO:0007669"/>
    <property type="project" value="TreeGrafter"/>
</dbReference>
<keyword evidence="2" id="KW-0732">Signal</keyword>
<feature type="signal peptide" evidence="2">
    <location>
        <begin position="1"/>
        <end position="27"/>
    </location>
</feature>
<gene>
    <name evidence="3" type="ORF">soil367_03835</name>
</gene>
<dbReference type="PROSITE" id="PS51257">
    <property type="entry name" value="PROKAR_LIPOPROTEIN"/>
    <property type="match status" value="1"/>
</dbReference>
<dbReference type="KEGG" id="hmi:soil367_03835"/>
<dbReference type="Pfam" id="PF04348">
    <property type="entry name" value="LppC"/>
    <property type="match status" value="1"/>
</dbReference>
<sequence length="616" mass="68778">MPRLPRFAPKSIAALLVLLLAGCGALSTDPATQTEAPRPDQLVEDARRAENAQERSRLLLKAADAYQIRGDHETARQLLLQLGSVPQLEKANQDQWFLLSMRGIVDTANKRWARHLVQSLPVTQFSDYPDLELQRRAAELQAEVFALADQPLEEAQTLIYAAPLLEDAHEHRNRIWRSLASAPLKDIEALSQRAEDFDLQGWLELTLALRGPALSLEDQSGLIRQWQARWRAHPAASQLPDELELLAALPDQRPASVALALPLSGPLANAGKAVREGFLAAYYQDESQQATSVELIDTHDRDFSSVYAELLERNPDLVVGPLRKSDLASLDQSQRLPVPVLALNYLESQADAPAPAENLYQFGLSPDDEAREIAQRLNEKGYANVALFAPGTDWGLRLSEKFQDEHSRLGGRVIAEQHFQAQQSLREVVATAFGINESRNRAIRVEETIGMDVEFEPRRRQDIDAVVLLADPARARQLKPMFAFYYGGSLPVFGSSVIYEGSPDPVRDADLENIQFTDLPWILERPVLPLRSSLQKTFPSLAGQYDRLFALGADAYLLSSRLPLLEGIPDSTLEGYTGLLTMTENREVRRQQGWAVFERGAPRQFENELPAQSEQL</sequence>
<evidence type="ECO:0000256" key="2">
    <source>
        <dbReference type="SAM" id="SignalP"/>
    </source>
</evidence>
<dbReference type="Gene3D" id="3.40.50.2300">
    <property type="match status" value="2"/>
</dbReference>
<dbReference type="GO" id="GO:0030234">
    <property type="term" value="F:enzyme regulator activity"/>
    <property type="evidence" value="ECO:0007669"/>
    <property type="project" value="TreeGrafter"/>
</dbReference>
<evidence type="ECO:0000313" key="4">
    <source>
        <dbReference type="Proteomes" id="UP000298049"/>
    </source>
</evidence>
<evidence type="ECO:0000256" key="1">
    <source>
        <dbReference type="ARBA" id="ARBA00023136"/>
    </source>
</evidence>
<protein>
    <submittedName>
        <fullName evidence="3">LppC family lipoprotein</fullName>
    </submittedName>
</protein>
<dbReference type="OrthoDB" id="6708821at2"/>
<reference evidence="3 4" key="1">
    <citation type="submission" date="2018-07" db="EMBL/GenBank/DDBJ databases">
        <title>Marsedoiliclastica nanhaica gen. nov. sp. nov., a novel marine hydrocarbonoclastic bacterium isolated from an in-situ enriched hydrocarbon-degrading consortium in deep-sea sediment.</title>
        <authorList>
            <person name="Dong C."/>
            <person name="Ma T."/>
            <person name="Liu R."/>
            <person name="Shao Z."/>
        </authorList>
    </citation>
    <scope>NUCLEOTIDE SEQUENCE [LARGE SCALE GENOMIC DNA]</scope>
    <source>
        <strain evidence="4">soil36-7</strain>
    </source>
</reference>
<proteinExistence type="predicted"/>
<dbReference type="SUPFAM" id="SSF53822">
    <property type="entry name" value="Periplasmic binding protein-like I"/>
    <property type="match status" value="1"/>
</dbReference>
<organism evidence="3 4">
    <name type="scientific">Hydrocarboniclastica marina</name>
    <dbReference type="NCBI Taxonomy" id="2259620"/>
    <lineage>
        <taxon>Bacteria</taxon>
        <taxon>Pseudomonadati</taxon>
        <taxon>Pseudomonadota</taxon>
        <taxon>Gammaproteobacteria</taxon>
        <taxon>Alteromonadales</taxon>
        <taxon>Alteromonadaceae</taxon>
        <taxon>Hydrocarboniclastica</taxon>
    </lineage>
</organism>
<dbReference type="InterPro" id="IPR007443">
    <property type="entry name" value="LpoA"/>
</dbReference>
<dbReference type="PANTHER" id="PTHR38038:SF1">
    <property type="entry name" value="PENICILLIN-BINDING PROTEIN ACTIVATOR LPOA"/>
    <property type="match status" value="1"/>
</dbReference>
<feature type="chain" id="PRO_5020785078" evidence="2">
    <location>
        <begin position="28"/>
        <end position="616"/>
    </location>
</feature>
<dbReference type="EMBL" id="CP031093">
    <property type="protein sequence ID" value="QCF25127.1"/>
    <property type="molecule type" value="Genomic_DNA"/>
</dbReference>
<dbReference type="Proteomes" id="UP000298049">
    <property type="component" value="Chromosome"/>
</dbReference>
<dbReference type="AlphaFoldDB" id="A0A4P7XH62"/>